<dbReference type="EMBL" id="BSFQ01000003">
    <property type="protein sequence ID" value="GLL09888.1"/>
    <property type="molecule type" value="Genomic_DNA"/>
</dbReference>
<dbReference type="GO" id="GO:0016887">
    <property type="term" value="F:ATP hydrolysis activity"/>
    <property type="evidence" value="ECO:0007669"/>
    <property type="project" value="InterPro"/>
</dbReference>
<dbReference type="InterPro" id="IPR027417">
    <property type="entry name" value="P-loop_NTPase"/>
</dbReference>
<reference evidence="3" key="1">
    <citation type="journal article" date="2014" name="Int. J. Syst. Evol. Microbiol.">
        <title>Complete genome sequence of Corynebacterium casei LMG S-19264T (=DSM 44701T), isolated from a smear-ripened cheese.</title>
        <authorList>
            <consortium name="US DOE Joint Genome Institute (JGI-PGF)"/>
            <person name="Walter F."/>
            <person name="Albersmeier A."/>
            <person name="Kalinowski J."/>
            <person name="Ruckert C."/>
        </authorList>
    </citation>
    <scope>NUCLEOTIDE SEQUENCE</scope>
    <source>
        <strain evidence="3">VKM Ac-1069</strain>
    </source>
</reference>
<dbReference type="Gene3D" id="3.30.450.380">
    <property type="match status" value="1"/>
</dbReference>
<dbReference type="Gene3D" id="3.40.50.300">
    <property type="entry name" value="P-loop containing nucleotide triphosphate hydrolases"/>
    <property type="match status" value="1"/>
</dbReference>
<comment type="similarity">
    <text evidence="1">Belongs to the GSP E family.</text>
</comment>
<evidence type="ECO:0000313" key="4">
    <source>
        <dbReference type="Proteomes" id="UP001143463"/>
    </source>
</evidence>
<evidence type="ECO:0000259" key="2">
    <source>
        <dbReference type="Pfam" id="PF00437"/>
    </source>
</evidence>
<evidence type="ECO:0000256" key="1">
    <source>
        <dbReference type="ARBA" id="ARBA00006611"/>
    </source>
</evidence>
<feature type="domain" description="Bacterial type II secretion system protein E" evidence="2">
    <location>
        <begin position="114"/>
        <end position="348"/>
    </location>
</feature>
<organism evidence="3 4">
    <name type="scientific">Pseudonocardia halophobica</name>
    <dbReference type="NCBI Taxonomy" id="29401"/>
    <lineage>
        <taxon>Bacteria</taxon>
        <taxon>Bacillati</taxon>
        <taxon>Actinomycetota</taxon>
        <taxon>Actinomycetes</taxon>
        <taxon>Pseudonocardiales</taxon>
        <taxon>Pseudonocardiaceae</taxon>
        <taxon>Pseudonocardia</taxon>
    </lineage>
</organism>
<dbReference type="Proteomes" id="UP001143463">
    <property type="component" value="Unassembled WGS sequence"/>
</dbReference>
<dbReference type="PANTHER" id="PTHR30486">
    <property type="entry name" value="TWITCHING MOTILITY PROTEIN PILT"/>
    <property type="match status" value="1"/>
</dbReference>
<protein>
    <submittedName>
        <fullName evidence="3">Pilus assembly protein CpaF</fullName>
    </submittedName>
</protein>
<dbReference type="CDD" id="cd01130">
    <property type="entry name" value="VirB11-like_ATPase"/>
    <property type="match status" value="1"/>
</dbReference>
<dbReference type="PANTHER" id="PTHR30486:SF6">
    <property type="entry name" value="TYPE IV PILUS RETRACTATION ATPASE PILT"/>
    <property type="match status" value="1"/>
</dbReference>
<dbReference type="InterPro" id="IPR050921">
    <property type="entry name" value="T4SS_GSP_E_ATPase"/>
</dbReference>
<reference evidence="3" key="2">
    <citation type="submission" date="2023-01" db="EMBL/GenBank/DDBJ databases">
        <authorList>
            <person name="Sun Q."/>
            <person name="Evtushenko L."/>
        </authorList>
    </citation>
    <scope>NUCLEOTIDE SEQUENCE</scope>
    <source>
        <strain evidence="3">VKM Ac-1069</strain>
    </source>
</reference>
<name>A0A9W6KYW7_9PSEU</name>
<keyword evidence="4" id="KW-1185">Reference proteome</keyword>
<comment type="caution">
    <text evidence="3">The sequence shown here is derived from an EMBL/GenBank/DDBJ whole genome shotgun (WGS) entry which is preliminary data.</text>
</comment>
<dbReference type="InterPro" id="IPR001482">
    <property type="entry name" value="T2SS/T4SS_dom"/>
</dbReference>
<sequence>MGKDGELMTADLIERLRVAVIGRLERHEGQERLTAADQRQLVRSWVEQELAVEARRRLDSGKALLSPEAEAAVVRQVDNAIWGLGRLQELLDDPDIEDVHITGCDRPYLRLRGGALRVAPDPIAESDAALVEQIQYIAAHHGSSERSFSPAQPFLNMRLPDGSRLAAMREVVPRPTVTIRRHRLQSITLQDLVRMGTLSTQAAGFLRAIVAAKANVVVTGAPSSGKTTLLRCLAREIPATERIATLETEFELGLHELPGSSPLVLALEARPGSTESMGGQRAGEITLADLVHQTLRMSVTRVVVGEVRGAEALPMLEAMNSGMPGSMCTLHAGSAGDAFERLVTAAMKGAGNGWTDSFVTRLAAQGIDYVVHLRQLDHPALRGRGRVVSEIAEVTGVVETGAVSMNRIFCPDSSGDDPRARFHMLPQVRWRFDEAGIDLGFLVGAQSRNGQVRKG</sequence>
<dbReference type="AlphaFoldDB" id="A0A9W6KYW7"/>
<evidence type="ECO:0000313" key="3">
    <source>
        <dbReference type="EMBL" id="GLL09888.1"/>
    </source>
</evidence>
<dbReference type="Pfam" id="PF00437">
    <property type="entry name" value="T2SSE"/>
    <property type="match status" value="1"/>
</dbReference>
<proteinExistence type="inferred from homology"/>
<accession>A0A9W6KYW7</accession>
<dbReference type="SUPFAM" id="SSF52540">
    <property type="entry name" value="P-loop containing nucleoside triphosphate hydrolases"/>
    <property type="match status" value="1"/>
</dbReference>
<gene>
    <name evidence="3" type="primary">cpaF_1</name>
    <name evidence="3" type="ORF">GCM10017577_10280</name>
</gene>